<reference evidence="1" key="1">
    <citation type="submission" date="2019-08" db="EMBL/GenBank/DDBJ databases">
        <authorList>
            <person name="Kucharzyk K."/>
            <person name="Murdoch R.W."/>
            <person name="Higgins S."/>
            <person name="Loffler F."/>
        </authorList>
    </citation>
    <scope>NUCLEOTIDE SEQUENCE</scope>
</reference>
<comment type="caution">
    <text evidence="1">The sequence shown here is derived from an EMBL/GenBank/DDBJ whole genome shotgun (WGS) entry which is preliminary data.</text>
</comment>
<dbReference type="EMBL" id="VSSQ01105392">
    <property type="protein sequence ID" value="MPN45461.1"/>
    <property type="molecule type" value="Genomic_DNA"/>
</dbReference>
<sequence>MYAAIPLQVVPTSYMWLEKNKGTSEIGELPLVKVDVLCARNEQASQRKDSPFARTCFMFPRFFLT</sequence>
<accession>A0A645I2D6</accession>
<proteinExistence type="predicted"/>
<name>A0A645I2D6_9ZZZZ</name>
<dbReference type="AlphaFoldDB" id="A0A645I2D6"/>
<protein>
    <submittedName>
        <fullName evidence="1">Uncharacterized protein</fullName>
    </submittedName>
</protein>
<gene>
    <name evidence="1" type="ORF">SDC9_193028</name>
</gene>
<evidence type="ECO:0000313" key="1">
    <source>
        <dbReference type="EMBL" id="MPN45461.1"/>
    </source>
</evidence>
<organism evidence="1">
    <name type="scientific">bioreactor metagenome</name>
    <dbReference type="NCBI Taxonomy" id="1076179"/>
    <lineage>
        <taxon>unclassified sequences</taxon>
        <taxon>metagenomes</taxon>
        <taxon>ecological metagenomes</taxon>
    </lineage>
</organism>